<evidence type="ECO:0000259" key="1">
    <source>
        <dbReference type="Pfam" id="PF07859"/>
    </source>
</evidence>
<organism evidence="2 3">
    <name type="scientific">Canna indica</name>
    <name type="common">Indian-shot</name>
    <dbReference type="NCBI Taxonomy" id="4628"/>
    <lineage>
        <taxon>Eukaryota</taxon>
        <taxon>Viridiplantae</taxon>
        <taxon>Streptophyta</taxon>
        <taxon>Embryophyta</taxon>
        <taxon>Tracheophyta</taxon>
        <taxon>Spermatophyta</taxon>
        <taxon>Magnoliopsida</taxon>
        <taxon>Liliopsida</taxon>
        <taxon>Zingiberales</taxon>
        <taxon>Cannaceae</taxon>
        <taxon>Canna</taxon>
    </lineage>
</organism>
<feature type="domain" description="Alpha/beta hydrolase fold-3" evidence="1">
    <location>
        <begin position="1"/>
        <end position="133"/>
    </location>
</feature>
<protein>
    <recommendedName>
        <fullName evidence="1">Alpha/beta hydrolase fold-3 domain-containing protein</fullName>
    </recommendedName>
</protein>
<dbReference type="EMBL" id="CP136890">
    <property type="protein sequence ID" value="WOK92889.1"/>
    <property type="molecule type" value="Genomic_DNA"/>
</dbReference>
<dbReference type="AlphaFoldDB" id="A0AAQ3Q172"/>
<keyword evidence="3" id="KW-1185">Reference proteome</keyword>
<name>A0AAQ3Q172_9LILI</name>
<dbReference type="GO" id="GO:0016787">
    <property type="term" value="F:hydrolase activity"/>
    <property type="evidence" value="ECO:0007669"/>
    <property type="project" value="InterPro"/>
</dbReference>
<dbReference type="Pfam" id="PF07859">
    <property type="entry name" value="Abhydrolase_3"/>
    <property type="match status" value="1"/>
</dbReference>
<dbReference type="InterPro" id="IPR029058">
    <property type="entry name" value="AB_hydrolase_fold"/>
</dbReference>
<evidence type="ECO:0000313" key="2">
    <source>
        <dbReference type="EMBL" id="WOK92889.1"/>
    </source>
</evidence>
<dbReference type="PANTHER" id="PTHR23024:SF458">
    <property type="entry name" value="ALPHA_BETA HYDROLASE FOLD-3 DOMAIN-CONTAINING PROTEIN"/>
    <property type="match status" value="1"/>
</dbReference>
<evidence type="ECO:0000313" key="3">
    <source>
        <dbReference type="Proteomes" id="UP001327560"/>
    </source>
</evidence>
<dbReference type="SUPFAM" id="SSF53474">
    <property type="entry name" value="alpha/beta-Hydrolases"/>
    <property type="match status" value="1"/>
</dbReference>
<gene>
    <name evidence="2" type="ORF">Cni_G01581</name>
</gene>
<sequence>MAHNVAMRVGAEGLGGCSDLRVEGVVSLHPYFWGTERLPSELGCDDGQLIRPEVARNLSMFISGGAGVDNPRINPLAEGAPSLARLSCRRVLVAVAGKDTLRDRGRAYCESLRSSGWEGEAELLQTEGRDNCFFIFGARESHDASSVLFKIYIGAHYGVAG</sequence>
<dbReference type="Gene3D" id="3.40.50.1820">
    <property type="entry name" value="alpha/beta hydrolase"/>
    <property type="match status" value="1"/>
</dbReference>
<dbReference type="InterPro" id="IPR050466">
    <property type="entry name" value="Carboxylest/Gibb_receptor"/>
</dbReference>
<dbReference type="PANTHER" id="PTHR23024">
    <property type="entry name" value="ARYLACETAMIDE DEACETYLASE"/>
    <property type="match status" value="1"/>
</dbReference>
<proteinExistence type="predicted"/>
<accession>A0AAQ3Q172</accession>
<reference evidence="2 3" key="1">
    <citation type="submission" date="2023-10" db="EMBL/GenBank/DDBJ databases">
        <title>Chromosome-scale genome assembly provides insights into flower coloration mechanisms of Canna indica.</title>
        <authorList>
            <person name="Li C."/>
        </authorList>
    </citation>
    <scope>NUCLEOTIDE SEQUENCE [LARGE SCALE GENOMIC DNA]</scope>
    <source>
        <tissue evidence="2">Flower</tissue>
    </source>
</reference>
<dbReference type="InterPro" id="IPR013094">
    <property type="entry name" value="AB_hydrolase_3"/>
</dbReference>
<dbReference type="Proteomes" id="UP001327560">
    <property type="component" value="Chromosome 1"/>
</dbReference>